<evidence type="ECO:0000313" key="5">
    <source>
        <dbReference type="Proteomes" id="UP000237040"/>
    </source>
</evidence>
<dbReference type="InterPro" id="IPR050722">
    <property type="entry name" value="Pyruvate:ferred/Flavod_OxRd"/>
</dbReference>
<dbReference type="SUPFAM" id="SSF53323">
    <property type="entry name" value="Pyruvate-ferredoxin oxidoreductase, PFOR, domain III"/>
    <property type="match status" value="1"/>
</dbReference>
<evidence type="ECO:0000259" key="2">
    <source>
        <dbReference type="Pfam" id="PF01558"/>
    </source>
</evidence>
<reference evidence="4 5" key="1">
    <citation type="submission" date="2018-01" db="EMBL/GenBank/DDBJ databases">
        <title>Metagenomic assembled genomes from two thermal pools in the Uzon Caldera, Kamchatka, Russia.</title>
        <authorList>
            <person name="Wilkins L."/>
            <person name="Ettinger C."/>
        </authorList>
    </citation>
    <scope>NUCLEOTIDE SEQUENCE [LARGE SCALE GENOMIC DNA]</scope>
    <source>
        <strain evidence="4">ZAV-07</strain>
    </source>
</reference>
<dbReference type="AlphaFoldDB" id="A0A2J6WF87"/>
<dbReference type="SUPFAM" id="SSF52518">
    <property type="entry name" value="Thiamin diphosphate-binding fold (THDP-binding)"/>
    <property type="match status" value="1"/>
</dbReference>
<dbReference type="Gene3D" id="3.40.920.10">
    <property type="entry name" value="Pyruvate-ferredoxin oxidoreductase, PFOR, domain III"/>
    <property type="match status" value="1"/>
</dbReference>
<dbReference type="InterPro" id="IPR019752">
    <property type="entry name" value="Pyrv/ketoisovalerate_OxRed_cat"/>
</dbReference>
<organism evidence="4 5">
    <name type="scientific">Caldisericum exile</name>
    <dbReference type="NCBI Taxonomy" id="693075"/>
    <lineage>
        <taxon>Bacteria</taxon>
        <taxon>Pseudomonadati</taxon>
        <taxon>Caldisericota/Cryosericota group</taxon>
        <taxon>Caldisericota</taxon>
        <taxon>Caldisericia</taxon>
        <taxon>Caldisericales</taxon>
        <taxon>Caldisericaceae</taxon>
        <taxon>Caldisericum</taxon>
    </lineage>
</organism>
<evidence type="ECO:0000259" key="3">
    <source>
        <dbReference type="Pfam" id="PF01855"/>
    </source>
</evidence>
<dbReference type="Gene3D" id="3.40.50.970">
    <property type="match status" value="1"/>
</dbReference>
<dbReference type="InterPro" id="IPR009014">
    <property type="entry name" value="Transketo_C/PFOR_II"/>
</dbReference>
<dbReference type="InterPro" id="IPR002869">
    <property type="entry name" value="Pyrv_flavodox_OxRed_cen"/>
</dbReference>
<dbReference type="Gene3D" id="3.40.50.920">
    <property type="match status" value="1"/>
</dbReference>
<sequence length="545" mass="60820">MDFSIFIGGQAGEGIKRGSMLIGKVFNRYGYHVFIMNDYGSIIRGGTDYSEIRVSTKEIHTSFNRFDYMFAFHMDVFEKYKDKAKENCFTLTLNDFPYDEVIKKADAEPFMKPSIVLGVLTFMLGIPQNFVEDVIEDDLGKNAPKNIELFRIGFEYAREKNFNNIHLIKGEKTPKPLLYGNDAIGLGAVRSGMKVYAAYPITPSSTLLEFLAKNADRLGIIALQLEDEIAAINLALGSAYAGVPSMVGTSGAGLDLMGETISLAGAVELPIVILDVQRVGPSTGAPTYTEQSDLNLALNIGHGEFPRIVLAPGDIEEAFELTAKAFQFALWYQTPVIVLSDKHISESARTTDIPFSNNYPLMIKTYDKDFDGPYHRYKITIDGISPFAPPGTPDVIVHVNSTEHTEEGYSSSLPETLVKMKEKRLLKMKTIEEDFKLMKFINVFNEGDVAVVSFGSPKGAILEAIEGFPIKFIQVVSLEPFPKEAVLEEIAHVKKIISVEQNSFGQFADLFERKIGRNIDKRVLKYDGRPFSPWELRSIFEEVLK</sequence>
<dbReference type="NCBIfam" id="TIGR03710">
    <property type="entry name" value="OAFO_sf"/>
    <property type="match status" value="1"/>
</dbReference>
<dbReference type="RefSeq" id="WP_424586992.1">
    <property type="nucleotide sequence ID" value="NZ_JBNAUB010000031.1"/>
</dbReference>
<dbReference type="EMBL" id="PNIL01000025">
    <property type="protein sequence ID" value="PMP68219.1"/>
    <property type="molecule type" value="Genomic_DNA"/>
</dbReference>
<dbReference type="PANTHER" id="PTHR32154">
    <property type="entry name" value="PYRUVATE-FLAVODOXIN OXIDOREDUCTASE-RELATED"/>
    <property type="match status" value="1"/>
</dbReference>
<evidence type="ECO:0000313" key="4">
    <source>
        <dbReference type="EMBL" id="PMP68219.1"/>
    </source>
</evidence>
<dbReference type="Pfam" id="PF01855">
    <property type="entry name" value="POR_N"/>
    <property type="match status" value="1"/>
</dbReference>
<dbReference type="InterPro" id="IPR029061">
    <property type="entry name" value="THDP-binding"/>
</dbReference>
<keyword evidence="4" id="KW-0670">Pyruvate</keyword>
<feature type="domain" description="Pyruvate/ketoisovalerate oxidoreductase catalytic" evidence="2">
    <location>
        <begin position="11"/>
        <end position="87"/>
    </location>
</feature>
<feature type="domain" description="Pyruvate flavodoxin/ferredoxin oxidoreductase pyrimidine binding" evidence="3">
    <location>
        <begin position="187"/>
        <end position="417"/>
    </location>
</feature>
<dbReference type="GO" id="GO:0006979">
    <property type="term" value="P:response to oxidative stress"/>
    <property type="evidence" value="ECO:0007669"/>
    <property type="project" value="TreeGrafter"/>
</dbReference>
<comment type="caution">
    <text evidence="4">The sequence shown here is derived from an EMBL/GenBank/DDBJ whole genome shotgun (WGS) entry which is preliminary data.</text>
</comment>
<proteinExistence type="predicted"/>
<gene>
    <name evidence="4" type="ORF">C0189_01650</name>
</gene>
<keyword evidence="1" id="KW-0560">Oxidoreductase</keyword>
<dbReference type="GO" id="GO:0016903">
    <property type="term" value="F:oxidoreductase activity, acting on the aldehyde or oxo group of donors"/>
    <property type="evidence" value="ECO:0007669"/>
    <property type="project" value="InterPro"/>
</dbReference>
<dbReference type="Proteomes" id="UP000237040">
    <property type="component" value="Unassembled WGS sequence"/>
</dbReference>
<dbReference type="InterPro" id="IPR022367">
    <property type="entry name" value="2-oxoacid/accept_OxRdtase_asu"/>
</dbReference>
<dbReference type="Pfam" id="PF01558">
    <property type="entry name" value="POR"/>
    <property type="match status" value="1"/>
</dbReference>
<dbReference type="CDD" id="cd07034">
    <property type="entry name" value="TPP_PYR_PFOR_IOR-alpha_like"/>
    <property type="match status" value="1"/>
</dbReference>
<dbReference type="SUPFAM" id="SSF52922">
    <property type="entry name" value="TK C-terminal domain-like"/>
    <property type="match status" value="1"/>
</dbReference>
<dbReference type="FunFam" id="3.40.50.970:FF:000022">
    <property type="entry name" value="2-oxoglutarate ferredoxin oxidoreductase alpha subunit"/>
    <property type="match status" value="1"/>
</dbReference>
<dbReference type="PANTHER" id="PTHR32154:SF20">
    <property type="entry name" value="2-OXOGLUTARATE OXIDOREDUCTASE SUBUNIT KORA"/>
    <property type="match status" value="1"/>
</dbReference>
<protein>
    <submittedName>
        <fullName evidence="4">Pyruvate ferredoxin oxidoreductase</fullName>
    </submittedName>
</protein>
<evidence type="ECO:0000256" key="1">
    <source>
        <dbReference type="ARBA" id="ARBA00023002"/>
    </source>
</evidence>
<accession>A0A2J6WF87</accession>
<name>A0A2J6WF87_9BACT</name>
<dbReference type="InterPro" id="IPR002880">
    <property type="entry name" value="Pyrv_Fd/Flavodoxin_OxRdtase_N"/>
</dbReference>